<keyword evidence="4 7" id="KW-0413">Isomerase</keyword>
<evidence type="ECO:0000256" key="5">
    <source>
        <dbReference type="ARBA" id="ARBA00041564"/>
    </source>
</evidence>
<dbReference type="InterPro" id="IPR005801">
    <property type="entry name" value="ADC_synthase"/>
</dbReference>
<evidence type="ECO:0000256" key="3">
    <source>
        <dbReference type="ARBA" id="ARBA00012824"/>
    </source>
</evidence>
<evidence type="ECO:0000256" key="1">
    <source>
        <dbReference type="ARBA" id="ARBA00000799"/>
    </source>
</evidence>
<protein>
    <recommendedName>
        <fullName evidence="3">isochorismate synthase</fullName>
        <ecNumber evidence="3">5.4.4.2</ecNumber>
    </recommendedName>
    <alternativeName>
        <fullName evidence="5">Isochorismate mutase</fullName>
    </alternativeName>
</protein>
<dbReference type="PANTHER" id="PTHR42839">
    <property type="entry name" value="ISOCHORISMATE SYNTHASE ENTC"/>
    <property type="match status" value="1"/>
</dbReference>
<dbReference type="EC" id="5.4.4.2" evidence="3"/>
<evidence type="ECO:0000313" key="7">
    <source>
        <dbReference type="EMBL" id="NER16471.1"/>
    </source>
</evidence>
<dbReference type="InterPro" id="IPR015890">
    <property type="entry name" value="Chorismate_C"/>
</dbReference>
<name>A0A6M0CFB6_9FLAO</name>
<dbReference type="InterPro" id="IPR004561">
    <property type="entry name" value="IsoChor_synthase"/>
</dbReference>
<evidence type="ECO:0000256" key="4">
    <source>
        <dbReference type="ARBA" id="ARBA00023235"/>
    </source>
</evidence>
<comment type="caution">
    <text evidence="7">The sequence shown here is derived from an EMBL/GenBank/DDBJ whole genome shotgun (WGS) entry which is preliminary data.</text>
</comment>
<keyword evidence="8" id="KW-1185">Reference proteome</keyword>
<dbReference type="Gene3D" id="3.60.120.10">
    <property type="entry name" value="Anthranilate synthase"/>
    <property type="match status" value="1"/>
</dbReference>
<reference evidence="7 8" key="1">
    <citation type="submission" date="2020-01" db="EMBL/GenBank/DDBJ databases">
        <title>Spongiivirga citrea KCTC 32990T.</title>
        <authorList>
            <person name="Wang G."/>
        </authorList>
    </citation>
    <scope>NUCLEOTIDE SEQUENCE [LARGE SCALE GENOMIC DNA]</scope>
    <source>
        <strain evidence="7 8">KCTC 32990</strain>
    </source>
</reference>
<dbReference type="Proteomes" id="UP000474296">
    <property type="component" value="Unassembled WGS sequence"/>
</dbReference>
<feature type="domain" description="Chorismate-utilising enzyme C-terminal" evidence="6">
    <location>
        <begin position="102"/>
        <end position="345"/>
    </location>
</feature>
<dbReference type="AlphaFoldDB" id="A0A6M0CFB6"/>
<dbReference type="GO" id="GO:0008909">
    <property type="term" value="F:isochorismate synthase activity"/>
    <property type="evidence" value="ECO:0007669"/>
    <property type="project" value="UniProtKB-EC"/>
</dbReference>
<comment type="catalytic activity">
    <reaction evidence="1">
        <text>chorismate = isochorismate</text>
        <dbReference type="Rhea" id="RHEA:18985"/>
        <dbReference type="ChEBI" id="CHEBI:29748"/>
        <dbReference type="ChEBI" id="CHEBI:29780"/>
        <dbReference type="EC" id="5.4.4.2"/>
    </reaction>
</comment>
<evidence type="ECO:0000256" key="2">
    <source>
        <dbReference type="ARBA" id="ARBA00005297"/>
    </source>
</evidence>
<dbReference type="EMBL" id="JAABOQ010000002">
    <property type="protein sequence ID" value="NER16471.1"/>
    <property type="molecule type" value="Genomic_DNA"/>
</dbReference>
<proteinExistence type="inferred from homology"/>
<dbReference type="Pfam" id="PF00425">
    <property type="entry name" value="Chorismate_bind"/>
    <property type="match status" value="1"/>
</dbReference>
<gene>
    <name evidence="7" type="ORF">GWK10_04575</name>
</gene>
<evidence type="ECO:0000313" key="8">
    <source>
        <dbReference type="Proteomes" id="UP000474296"/>
    </source>
</evidence>
<dbReference type="PANTHER" id="PTHR42839:SF2">
    <property type="entry name" value="ISOCHORISMATE SYNTHASE ENTC"/>
    <property type="match status" value="1"/>
</dbReference>
<dbReference type="RefSeq" id="WP_164029744.1">
    <property type="nucleotide sequence ID" value="NZ_JAABOQ010000002.1"/>
</dbReference>
<dbReference type="SUPFAM" id="SSF56322">
    <property type="entry name" value="ADC synthase"/>
    <property type="match status" value="1"/>
</dbReference>
<evidence type="ECO:0000259" key="6">
    <source>
        <dbReference type="Pfam" id="PF00425"/>
    </source>
</evidence>
<comment type="similarity">
    <text evidence="2">Belongs to the isochorismate synthase family.</text>
</comment>
<sequence>MADTTVFFQQLRTHYKSKLPFVAYRKPVSNTIKGLLQENDQLFHSESISRSGFVFCSFSGDQKILIPKDLSTSLSVDFQSKKVDSLSNSTTVKAEAVTKDLHIQLVQNGISAISKNELVKVVLSRKQSVDIGSSDPISLFQNLLNTYANAFCYLWYHPKVGMWLGASPETFIKYKKGEFTTMSLAGTKPIIQGKDIEWDAKEEYEQQLVTDYITQQLKTVCTSNVEIKTDGVHTIKAGNVGHLKTTISLQLTDKKYLEPIIEALHPTPAVAGFPTLKAIEFIEKNEGYDRSFYTGYLGEIEEDRLSFFVNLRCMQLQDQHAIIYVGGGITAGSIPEKEWEETVHKSKTMVNILTN</sequence>
<organism evidence="7 8">
    <name type="scientific">Spongiivirga citrea</name>
    <dbReference type="NCBI Taxonomy" id="1481457"/>
    <lineage>
        <taxon>Bacteria</taxon>
        <taxon>Pseudomonadati</taxon>
        <taxon>Bacteroidota</taxon>
        <taxon>Flavobacteriia</taxon>
        <taxon>Flavobacteriales</taxon>
        <taxon>Flavobacteriaceae</taxon>
        <taxon>Spongiivirga</taxon>
    </lineage>
</organism>
<dbReference type="NCBIfam" id="TIGR00543">
    <property type="entry name" value="isochor_syn"/>
    <property type="match status" value="1"/>
</dbReference>
<accession>A0A6M0CFB6</accession>